<accession>A0A9Q0HZV4</accession>
<keyword evidence="2 6" id="KW-0489">Methyltransferase</keyword>
<evidence type="ECO:0000256" key="2">
    <source>
        <dbReference type="ARBA" id="ARBA00022603"/>
    </source>
</evidence>
<comment type="similarity">
    <text evidence="1 6">Belongs to the class I-like SAM-binding methyltransferase superfamily. RsmB/NOP family.</text>
</comment>
<dbReference type="GO" id="GO:0008173">
    <property type="term" value="F:RNA methyltransferase activity"/>
    <property type="evidence" value="ECO:0007669"/>
    <property type="project" value="InterPro"/>
</dbReference>
<evidence type="ECO:0000256" key="4">
    <source>
        <dbReference type="ARBA" id="ARBA00022691"/>
    </source>
</evidence>
<sequence length="593" mass="65753">MRLAIAKWDPLRLPRARGIRSTLVLILIRRQRQSISIASLSSLKKKAMNMNSPPPPPPPQVEVDAGGRYAFNPTLKWDPHVEAYFSHAYGASHFSRISSALTKPSCYSCIRVNTLKTSTHDVNTKLLKLLFHQHQHQDPPFISQNPALHDVLYVWGTGPHHLSYHPHPGMGVPLKEVIVSRKCAEAVLRGAQIYVPGVMACSAHVEKGDKVAVSVAIEKPTDTGGLTLGITRGTVLHGTPSDIRYEDRHGLYIGEGVAFMSRTGIFRAKEGIAVEMTNRVYRLPSFNDVLEGEIFLQNLPSIVTARVLDPQPGERILDMCAAPGGKTTAIAILMKDKGEVIALDRSHNKVMDILKLADEMEIKCIKAYKLDALKSVNTSITDENEVMLEEQSVIVGEECYDLTNLQKDEKGRYLSKAVMRKRMRQMRNGPGKNNSKGGKVANSKGFAPNSFDRVLLDAPCSALGLRPRLFAAEETIDSLRRHGTYQRRMFDRAVQLVRPGGVIVYSTCTINPGENEALVRYALDTYGFLTLAPQSPKIGGPGIVGSYRIDETHTEEWLKESEAELVQRFDPVSDTDTIGFFIAKFMVGMKREA</sequence>
<dbReference type="InterPro" id="IPR015947">
    <property type="entry name" value="PUA-like_sf"/>
</dbReference>
<feature type="binding site" evidence="6">
    <location>
        <begin position="320"/>
        <end position="326"/>
    </location>
    <ligand>
        <name>S-adenosyl-L-methionine</name>
        <dbReference type="ChEBI" id="CHEBI:59789"/>
    </ligand>
</feature>
<evidence type="ECO:0000256" key="3">
    <source>
        <dbReference type="ARBA" id="ARBA00022679"/>
    </source>
</evidence>
<dbReference type="GO" id="GO:0003723">
    <property type="term" value="F:RNA binding"/>
    <property type="evidence" value="ECO:0007669"/>
    <property type="project" value="UniProtKB-UniRule"/>
</dbReference>
<protein>
    <recommendedName>
        <fullName evidence="7">SAM-dependent MTase RsmB/NOP-type domain-containing protein</fullName>
    </recommendedName>
</protein>
<feature type="binding site" evidence="6">
    <location>
        <position position="371"/>
    </location>
    <ligand>
        <name>S-adenosyl-L-methionine</name>
        <dbReference type="ChEBI" id="CHEBI:59789"/>
    </ligand>
</feature>
<name>A0A9Q0HZV4_9POAL</name>
<dbReference type="Proteomes" id="UP001151287">
    <property type="component" value="Unassembled WGS sequence"/>
</dbReference>
<dbReference type="PROSITE" id="PS01153">
    <property type="entry name" value="NOL1_NOP2_SUN"/>
    <property type="match status" value="1"/>
</dbReference>
<evidence type="ECO:0000256" key="1">
    <source>
        <dbReference type="ARBA" id="ARBA00007494"/>
    </source>
</evidence>
<dbReference type="OrthoDB" id="260824at2759"/>
<dbReference type="PROSITE" id="PS51686">
    <property type="entry name" value="SAM_MT_RSMB_NOP"/>
    <property type="match status" value="1"/>
</dbReference>
<dbReference type="InterPro" id="IPR029063">
    <property type="entry name" value="SAM-dependent_MTases_sf"/>
</dbReference>
<comment type="caution">
    <text evidence="8">The sequence shown here is derived from an EMBL/GenBank/DDBJ whole genome shotgun (WGS) entry which is preliminary data.</text>
</comment>
<dbReference type="PANTHER" id="PTHR22807">
    <property type="entry name" value="NOP2 YEAST -RELATED NOL1/NOP2/FMU SUN DOMAIN-CONTAINING"/>
    <property type="match status" value="1"/>
</dbReference>
<dbReference type="AlphaFoldDB" id="A0A9Q0HZV4"/>
<evidence type="ECO:0000313" key="8">
    <source>
        <dbReference type="EMBL" id="KAJ1704517.1"/>
    </source>
</evidence>
<proteinExistence type="inferred from homology"/>
<keyword evidence="5 6" id="KW-0694">RNA-binding</keyword>
<evidence type="ECO:0000256" key="5">
    <source>
        <dbReference type="ARBA" id="ARBA00022884"/>
    </source>
</evidence>
<feature type="binding site" evidence="6">
    <location>
        <position position="344"/>
    </location>
    <ligand>
        <name>S-adenosyl-L-methionine</name>
        <dbReference type="ChEBI" id="CHEBI:59789"/>
    </ligand>
</feature>
<dbReference type="PANTHER" id="PTHR22807:SF34">
    <property type="entry name" value="TRNA (CYTOSINE(72)-C(5))-METHYLTRANSFERASE NSUN6"/>
    <property type="match status" value="1"/>
</dbReference>
<dbReference type="Pfam" id="PF01189">
    <property type="entry name" value="Methyltr_RsmB-F"/>
    <property type="match status" value="2"/>
</dbReference>
<dbReference type="InterPro" id="IPR001678">
    <property type="entry name" value="MeTrfase_RsmB-F_NOP2_dom"/>
</dbReference>
<reference evidence="8" key="1">
    <citation type="journal article" date="2022" name="Cell">
        <title>Repeat-based holocentromeres influence genome architecture and karyotype evolution.</title>
        <authorList>
            <person name="Hofstatter P.G."/>
            <person name="Thangavel G."/>
            <person name="Lux T."/>
            <person name="Neumann P."/>
            <person name="Vondrak T."/>
            <person name="Novak P."/>
            <person name="Zhang M."/>
            <person name="Costa L."/>
            <person name="Castellani M."/>
            <person name="Scott A."/>
            <person name="Toegelov H."/>
            <person name="Fuchs J."/>
            <person name="Mata-Sucre Y."/>
            <person name="Dias Y."/>
            <person name="Vanzela A.L.L."/>
            <person name="Huettel B."/>
            <person name="Almeida C.C.S."/>
            <person name="Simkova H."/>
            <person name="Souza G."/>
            <person name="Pedrosa-Harand A."/>
            <person name="Macas J."/>
            <person name="Mayer K.F.X."/>
            <person name="Houben A."/>
            <person name="Marques A."/>
        </authorList>
    </citation>
    <scope>NUCLEOTIDE SEQUENCE</scope>
    <source>
        <strain evidence="8">RhyBre1mFocal</strain>
    </source>
</reference>
<keyword evidence="9" id="KW-1185">Reference proteome</keyword>
<dbReference type="Gene3D" id="2.30.130.10">
    <property type="entry name" value="PUA domain"/>
    <property type="match status" value="1"/>
</dbReference>
<dbReference type="PROSITE" id="PS50890">
    <property type="entry name" value="PUA"/>
    <property type="match status" value="1"/>
</dbReference>
<feature type="active site" description="Nucleophile" evidence="6">
    <location>
        <position position="508"/>
    </location>
</feature>
<dbReference type="PRINTS" id="PR02008">
    <property type="entry name" value="RCMTFAMILY"/>
</dbReference>
<dbReference type="CDD" id="cd21150">
    <property type="entry name" value="PUA_NSun6-like"/>
    <property type="match status" value="1"/>
</dbReference>
<dbReference type="InterPro" id="IPR049560">
    <property type="entry name" value="MeTrfase_RsmB-F_NOP2_cat"/>
</dbReference>
<keyword evidence="3 6" id="KW-0808">Transferase</keyword>
<gene>
    <name evidence="8" type="ORF">LUZ63_004296</name>
</gene>
<evidence type="ECO:0000256" key="6">
    <source>
        <dbReference type="PROSITE-ProRule" id="PRU01023"/>
    </source>
</evidence>
<feature type="domain" description="SAM-dependent MTase RsmB/NOP-type" evidence="7">
    <location>
        <begin position="224"/>
        <end position="588"/>
    </location>
</feature>
<feature type="binding site" evidence="6">
    <location>
        <position position="457"/>
    </location>
    <ligand>
        <name>S-adenosyl-L-methionine</name>
        <dbReference type="ChEBI" id="CHEBI:59789"/>
    </ligand>
</feature>
<evidence type="ECO:0000259" key="7">
    <source>
        <dbReference type="PROSITE" id="PS51686"/>
    </source>
</evidence>
<dbReference type="Gene3D" id="3.40.50.150">
    <property type="entry name" value="Vaccinia Virus protein VP39"/>
    <property type="match status" value="1"/>
</dbReference>
<dbReference type="InterPro" id="IPR036974">
    <property type="entry name" value="PUA_sf"/>
</dbReference>
<dbReference type="EMBL" id="JAMQYH010000001">
    <property type="protein sequence ID" value="KAJ1704517.1"/>
    <property type="molecule type" value="Genomic_DNA"/>
</dbReference>
<organism evidence="8 9">
    <name type="scientific">Rhynchospora breviuscula</name>
    <dbReference type="NCBI Taxonomy" id="2022672"/>
    <lineage>
        <taxon>Eukaryota</taxon>
        <taxon>Viridiplantae</taxon>
        <taxon>Streptophyta</taxon>
        <taxon>Embryophyta</taxon>
        <taxon>Tracheophyta</taxon>
        <taxon>Spermatophyta</taxon>
        <taxon>Magnoliopsida</taxon>
        <taxon>Liliopsida</taxon>
        <taxon>Poales</taxon>
        <taxon>Cyperaceae</taxon>
        <taxon>Cyperoideae</taxon>
        <taxon>Rhynchosporeae</taxon>
        <taxon>Rhynchospora</taxon>
    </lineage>
</organism>
<dbReference type="InterPro" id="IPR023267">
    <property type="entry name" value="RCMT"/>
</dbReference>
<dbReference type="SUPFAM" id="SSF88697">
    <property type="entry name" value="PUA domain-like"/>
    <property type="match status" value="1"/>
</dbReference>
<keyword evidence="4 6" id="KW-0949">S-adenosyl-L-methionine</keyword>
<dbReference type="InterPro" id="IPR018314">
    <property type="entry name" value="RsmB/NOL1/NOP2-like_CS"/>
</dbReference>
<evidence type="ECO:0000313" key="9">
    <source>
        <dbReference type="Proteomes" id="UP001151287"/>
    </source>
</evidence>
<dbReference type="GO" id="GO:0001510">
    <property type="term" value="P:RNA methylation"/>
    <property type="evidence" value="ECO:0007669"/>
    <property type="project" value="InterPro"/>
</dbReference>
<dbReference type="SUPFAM" id="SSF53335">
    <property type="entry name" value="S-adenosyl-L-methionine-dependent methyltransferases"/>
    <property type="match status" value="1"/>
</dbReference>